<organism evidence="1 2">
    <name type="scientific">Sphingomonas jinjuensis</name>
    <dbReference type="NCBI Taxonomy" id="535907"/>
    <lineage>
        <taxon>Bacteria</taxon>
        <taxon>Pseudomonadati</taxon>
        <taxon>Pseudomonadota</taxon>
        <taxon>Alphaproteobacteria</taxon>
        <taxon>Sphingomonadales</taxon>
        <taxon>Sphingomonadaceae</taxon>
        <taxon>Sphingomonas</taxon>
    </lineage>
</organism>
<accession>A0A840F8D2</accession>
<dbReference type="Proteomes" id="UP000529795">
    <property type="component" value="Unassembled WGS sequence"/>
</dbReference>
<dbReference type="InterPro" id="IPR045502">
    <property type="entry name" value="DUF6489"/>
</dbReference>
<protein>
    <submittedName>
        <fullName evidence="1">Uncharacterized protein</fullName>
    </submittedName>
</protein>
<dbReference type="Pfam" id="PF20099">
    <property type="entry name" value="DUF6489"/>
    <property type="match status" value="1"/>
</dbReference>
<reference evidence="1 2" key="1">
    <citation type="submission" date="2020-08" db="EMBL/GenBank/DDBJ databases">
        <title>Genomic Encyclopedia of Type Strains, Phase IV (KMG-IV): sequencing the most valuable type-strain genomes for metagenomic binning, comparative biology and taxonomic classification.</title>
        <authorList>
            <person name="Goeker M."/>
        </authorList>
    </citation>
    <scope>NUCLEOTIDE SEQUENCE [LARGE SCALE GENOMIC DNA]</scope>
    <source>
        <strain evidence="1 2">YC6723</strain>
    </source>
</reference>
<dbReference type="RefSeq" id="WP_183982088.1">
    <property type="nucleotide sequence ID" value="NZ_JACIEV010000001.1"/>
</dbReference>
<comment type="caution">
    <text evidence="1">The sequence shown here is derived from an EMBL/GenBank/DDBJ whole genome shotgun (WGS) entry which is preliminary data.</text>
</comment>
<proteinExistence type="predicted"/>
<keyword evidence="2" id="KW-1185">Reference proteome</keyword>
<evidence type="ECO:0000313" key="1">
    <source>
        <dbReference type="EMBL" id="MBB4152546.1"/>
    </source>
</evidence>
<sequence length="77" mass="8708">MKVNVEVECTPEEARRALGLPDLTPIHERYVAMVNEAMSGQVKPELIEGMMRSWAPMSEAGMGFWRRMFEGNAPKPD</sequence>
<name>A0A840F8D2_9SPHN</name>
<gene>
    <name evidence="1" type="ORF">GGQ80_000422</name>
</gene>
<dbReference type="EMBL" id="JACIEV010000001">
    <property type="protein sequence ID" value="MBB4152546.1"/>
    <property type="molecule type" value="Genomic_DNA"/>
</dbReference>
<dbReference type="AlphaFoldDB" id="A0A840F8D2"/>
<evidence type="ECO:0000313" key="2">
    <source>
        <dbReference type="Proteomes" id="UP000529795"/>
    </source>
</evidence>